<gene>
    <name evidence="7" type="ORF">PLEPLA_LOCUS28606</name>
</gene>
<keyword evidence="3 6" id="KW-1133">Transmembrane helix</keyword>
<evidence type="ECO:0008006" key="9">
    <source>
        <dbReference type="Google" id="ProtNLM"/>
    </source>
</evidence>
<evidence type="ECO:0000256" key="2">
    <source>
        <dbReference type="ARBA" id="ARBA00022692"/>
    </source>
</evidence>
<dbReference type="EMBL" id="CADEAL010002522">
    <property type="protein sequence ID" value="CAB1440815.1"/>
    <property type="molecule type" value="Genomic_DNA"/>
</dbReference>
<proteinExistence type="predicted"/>
<dbReference type="PANTHER" id="PTHR26451:SF847">
    <property type="entry name" value="ODORANT RECEPTOR-RELATED"/>
    <property type="match status" value="1"/>
</dbReference>
<dbReference type="InterPro" id="IPR000725">
    <property type="entry name" value="Olfact_rcpt"/>
</dbReference>
<feature type="transmembrane region" description="Helical" evidence="6">
    <location>
        <begin position="177"/>
        <end position="205"/>
    </location>
</feature>
<feature type="non-terminal residue" evidence="7">
    <location>
        <position position="225"/>
    </location>
</feature>
<reference evidence="7" key="1">
    <citation type="submission" date="2020-03" db="EMBL/GenBank/DDBJ databases">
        <authorList>
            <person name="Weist P."/>
        </authorList>
    </citation>
    <scope>NUCLEOTIDE SEQUENCE</scope>
</reference>
<evidence type="ECO:0000256" key="4">
    <source>
        <dbReference type="ARBA" id="ARBA00023136"/>
    </source>
</evidence>
<dbReference type="GO" id="GO:0005549">
    <property type="term" value="F:odorant binding"/>
    <property type="evidence" value="ECO:0007669"/>
    <property type="project" value="TreeGrafter"/>
</dbReference>
<evidence type="ECO:0000256" key="6">
    <source>
        <dbReference type="SAM" id="Phobius"/>
    </source>
</evidence>
<dbReference type="GO" id="GO:0004984">
    <property type="term" value="F:olfactory receptor activity"/>
    <property type="evidence" value="ECO:0007669"/>
    <property type="project" value="InterPro"/>
</dbReference>
<organism evidence="7 8">
    <name type="scientific">Pleuronectes platessa</name>
    <name type="common">European plaice</name>
    <dbReference type="NCBI Taxonomy" id="8262"/>
    <lineage>
        <taxon>Eukaryota</taxon>
        <taxon>Metazoa</taxon>
        <taxon>Chordata</taxon>
        <taxon>Craniata</taxon>
        <taxon>Vertebrata</taxon>
        <taxon>Euteleostomi</taxon>
        <taxon>Actinopterygii</taxon>
        <taxon>Neopterygii</taxon>
        <taxon>Teleostei</taxon>
        <taxon>Neoteleostei</taxon>
        <taxon>Acanthomorphata</taxon>
        <taxon>Carangaria</taxon>
        <taxon>Pleuronectiformes</taxon>
        <taxon>Pleuronectoidei</taxon>
        <taxon>Pleuronectidae</taxon>
        <taxon>Pleuronectes</taxon>
    </lineage>
</organism>
<dbReference type="Pfam" id="PF13853">
    <property type="entry name" value="7tm_4"/>
    <property type="match status" value="1"/>
</dbReference>
<feature type="transmembrane region" description="Helical" evidence="6">
    <location>
        <begin position="55"/>
        <end position="77"/>
    </location>
</feature>
<feature type="transmembrane region" description="Helical" evidence="6">
    <location>
        <begin position="83"/>
        <end position="110"/>
    </location>
</feature>
<evidence type="ECO:0000256" key="5">
    <source>
        <dbReference type="ARBA" id="ARBA00023224"/>
    </source>
</evidence>
<name>A0A9N7YWZ7_PLEPL</name>
<sequence>FIVSANLVIILVISRERSLHEPMYMFIALLSVNSLYGSTGFFPRFLMDLVSDSHLISRPACFTQIYVIYTYGCWLSGTAHYRVTLFILTLLCYCVIWLVNVTIIVTIIVDKNLHEPMYIFLWLSGTVHYRVTLFILTLLCYFVIWMVNVTIIVTIIVDRNLHEPMYIFLWLSGTAHYRVTLFILTLLCYCVIWMVNVTIIVTIIVDRNLHEPMYIFLCNLCINAL</sequence>
<evidence type="ECO:0000313" key="8">
    <source>
        <dbReference type="Proteomes" id="UP001153269"/>
    </source>
</evidence>
<dbReference type="Gene3D" id="1.20.1070.10">
    <property type="entry name" value="Rhodopsin 7-helix transmembrane proteins"/>
    <property type="match status" value="2"/>
</dbReference>
<keyword evidence="4 6" id="KW-0472">Membrane</keyword>
<keyword evidence="5" id="KW-0807">Transducer</keyword>
<feature type="transmembrane region" description="Helical" evidence="6">
    <location>
        <begin position="131"/>
        <end position="157"/>
    </location>
</feature>
<dbReference type="InterPro" id="IPR052921">
    <property type="entry name" value="GPCR1_Superfamily_Member"/>
</dbReference>
<keyword evidence="2 6" id="KW-0812">Transmembrane</keyword>
<dbReference type="GO" id="GO:0007186">
    <property type="term" value="P:G protein-coupled receptor signaling pathway"/>
    <property type="evidence" value="ECO:0007669"/>
    <property type="project" value="InterPro"/>
</dbReference>
<comment type="caution">
    <text evidence="7">The sequence shown here is derived from an EMBL/GenBank/DDBJ whole genome shotgun (WGS) entry which is preliminary data.</text>
</comment>
<keyword evidence="8" id="KW-1185">Reference proteome</keyword>
<protein>
    <recommendedName>
        <fullName evidence="9">G-protein coupled receptors family 1 profile domain-containing protein</fullName>
    </recommendedName>
</protein>
<dbReference type="Proteomes" id="UP001153269">
    <property type="component" value="Unassembled WGS sequence"/>
</dbReference>
<accession>A0A9N7YWZ7</accession>
<evidence type="ECO:0000256" key="1">
    <source>
        <dbReference type="ARBA" id="ARBA00004141"/>
    </source>
</evidence>
<dbReference type="SUPFAM" id="SSF81321">
    <property type="entry name" value="Family A G protein-coupled receptor-like"/>
    <property type="match status" value="3"/>
</dbReference>
<evidence type="ECO:0000256" key="3">
    <source>
        <dbReference type="ARBA" id="ARBA00022989"/>
    </source>
</evidence>
<feature type="transmembrane region" description="Helical" evidence="6">
    <location>
        <begin position="23"/>
        <end position="43"/>
    </location>
</feature>
<comment type="subcellular location">
    <subcellularLocation>
        <location evidence="1">Membrane</location>
        <topology evidence="1">Multi-pass membrane protein</topology>
    </subcellularLocation>
</comment>
<dbReference type="AlphaFoldDB" id="A0A9N7YWZ7"/>
<evidence type="ECO:0000313" key="7">
    <source>
        <dbReference type="EMBL" id="CAB1440815.1"/>
    </source>
</evidence>
<dbReference type="PANTHER" id="PTHR26451">
    <property type="entry name" value="G_PROTEIN_RECEP_F1_2 DOMAIN-CONTAINING PROTEIN"/>
    <property type="match status" value="1"/>
</dbReference>
<dbReference type="GO" id="GO:0016020">
    <property type="term" value="C:membrane"/>
    <property type="evidence" value="ECO:0007669"/>
    <property type="project" value="UniProtKB-SubCell"/>
</dbReference>
<feature type="non-terminal residue" evidence="7">
    <location>
        <position position="1"/>
    </location>
</feature>